<comment type="caution">
    <text evidence="11">The sequence shown here is derived from an EMBL/GenBank/DDBJ whole genome shotgun (WGS) entry which is preliminary data.</text>
</comment>
<evidence type="ECO:0000313" key="14">
    <source>
        <dbReference type="Proteomes" id="UP000015354"/>
    </source>
</evidence>
<evidence type="ECO:0000256" key="5">
    <source>
        <dbReference type="PROSITE-ProRule" id="PRU00546"/>
    </source>
</evidence>
<evidence type="ECO:0000256" key="6">
    <source>
        <dbReference type="SAM" id="MobiDB-lite"/>
    </source>
</evidence>
<dbReference type="Pfam" id="PF01556">
    <property type="entry name" value="DnaJ_C"/>
    <property type="match status" value="1"/>
</dbReference>
<dbReference type="FunFam" id="1.10.287.110:FF:000074">
    <property type="entry name" value="Heat shock protein DNAJ, putative"/>
    <property type="match status" value="1"/>
</dbReference>
<evidence type="ECO:0000256" key="1">
    <source>
        <dbReference type="ARBA" id="ARBA00022723"/>
    </source>
</evidence>
<dbReference type="SUPFAM" id="SSF49493">
    <property type="entry name" value="HSP40/DnaJ peptide-binding domain"/>
    <property type="match status" value="2"/>
</dbReference>
<gene>
    <name evidence="13" type="ORF">STCU_03389</name>
    <name evidence="12" type="ORF">STCU_04992</name>
    <name evidence="11" type="ORF">STCU_05083</name>
    <name evidence="10" type="ORF">STCU_05993</name>
    <name evidence="9" type="ORF">STCU_07876</name>
</gene>
<dbReference type="GO" id="GO:0009408">
    <property type="term" value="P:response to heat"/>
    <property type="evidence" value="ECO:0007669"/>
    <property type="project" value="InterPro"/>
</dbReference>
<reference evidence="11 14" key="1">
    <citation type="journal article" date="2013" name="PLoS ONE">
        <title>Predicting the Proteins of Angomonas deanei, Strigomonas culicis and Their Respective Endosymbionts Reveals New Aspects of the Trypanosomatidae Family.</title>
        <authorList>
            <person name="Motta M.C."/>
            <person name="Martins A.C."/>
            <person name="de Souza S.S."/>
            <person name="Catta-Preta C.M."/>
            <person name="Silva R."/>
            <person name="Klein C.C."/>
            <person name="de Almeida L.G."/>
            <person name="de Lima Cunha O."/>
            <person name="Ciapina L.P."/>
            <person name="Brocchi M."/>
            <person name="Colabardini A.C."/>
            <person name="de Araujo Lima B."/>
            <person name="Machado C.R."/>
            <person name="de Almeida Soares C.M."/>
            <person name="Probst C.M."/>
            <person name="de Menezes C.B."/>
            <person name="Thompson C.E."/>
            <person name="Bartholomeu D.C."/>
            <person name="Gradia D.F."/>
            <person name="Pavoni D.P."/>
            <person name="Grisard E.C."/>
            <person name="Fantinatti-Garboggini F."/>
            <person name="Marchini F.K."/>
            <person name="Rodrigues-Luiz G.F."/>
            <person name="Wagner G."/>
            <person name="Goldman G.H."/>
            <person name="Fietto J.L."/>
            <person name="Elias M.C."/>
            <person name="Goldman M.H."/>
            <person name="Sagot M.F."/>
            <person name="Pereira M."/>
            <person name="Stoco P.H."/>
            <person name="de Mendonca-Neto R.P."/>
            <person name="Teixeira S.M."/>
            <person name="Maciel T.E."/>
            <person name="de Oliveira Mendes T.A."/>
            <person name="Urmenyi T.P."/>
            <person name="de Souza W."/>
            <person name="Schenkman S."/>
            <person name="de Vasconcelos A.T."/>
        </authorList>
    </citation>
    <scope>NUCLEOTIDE SEQUENCE [LARGE SCALE GENOMIC DNA]</scope>
</reference>
<dbReference type="CDD" id="cd10747">
    <property type="entry name" value="DnaJ_C"/>
    <property type="match status" value="1"/>
</dbReference>
<evidence type="ECO:0000256" key="4">
    <source>
        <dbReference type="ARBA" id="ARBA00022833"/>
    </source>
</evidence>
<evidence type="ECO:0000259" key="7">
    <source>
        <dbReference type="PROSITE" id="PS50076"/>
    </source>
</evidence>
<evidence type="ECO:0000313" key="12">
    <source>
        <dbReference type="EMBL" id="EPY28588.1"/>
    </source>
</evidence>
<keyword evidence="2" id="KW-0677">Repeat</keyword>
<feature type="region of interest" description="Disordered" evidence="6">
    <location>
        <begin position="353"/>
        <end position="398"/>
    </location>
</feature>
<dbReference type="GO" id="GO:0030544">
    <property type="term" value="F:Hsp70 protein binding"/>
    <property type="evidence" value="ECO:0007669"/>
    <property type="project" value="InterPro"/>
</dbReference>
<dbReference type="FunFam" id="2.10.230.10:FF:000001">
    <property type="entry name" value="DnaJ subfamily A member 2"/>
    <property type="match status" value="1"/>
</dbReference>
<dbReference type="EMBL" id="ATMH01004992">
    <property type="protein sequence ID" value="EPY28588.1"/>
    <property type="molecule type" value="Genomic_DNA"/>
</dbReference>
<dbReference type="HAMAP" id="MF_01152">
    <property type="entry name" value="DnaJ"/>
    <property type="match status" value="1"/>
</dbReference>
<dbReference type="PROSITE" id="PS50076">
    <property type="entry name" value="DNAJ_2"/>
    <property type="match status" value="1"/>
</dbReference>
<keyword evidence="4 5" id="KW-0862">Zinc</keyword>
<dbReference type="EMBL" id="ATMH01005083">
    <property type="protein sequence ID" value="EPY28497.1"/>
    <property type="molecule type" value="Genomic_DNA"/>
</dbReference>
<keyword evidence="3 5" id="KW-0863">Zinc-finger</keyword>
<dbReference type="SUPFAM" id="SSF57938">
    <property type="entry name" value="DnaJ/Hsp40 cysteine-rich domain"/>
    <property type="match status" value="1"/>
</dbReference>
<keyword evidence="14" id="KW-1185">Reference proteome</keyword>
<dbReference type="CDD" id="cd06257">
    <property type="entry name" value="DnaJ"/>
    <property type="match status" value="1"/>
</dbReference>
<dbReference type="SMART" id="SM00271">
    <property type="entry name" value="DnaJ"/>
    <property type="match status" value="1"/>
</dbReference>
<dbReference type="InterPro" id="IPR036410">
    <property type="entry name" value="HSP_DnaJ_Cys-rich_dom_sf"/>
</dbReference>
<dbReference type="Gene3D" id="2.10.230.10">
    <property type="entry name" value="Heat shock protein DnaJ, cysteine-rich domain"/>
    <property type="match status" value="1"/>
</dbReference>
<dbReference type="InterPro" id="IPR044713">
    <property type="entry name" value="DNJA1/2-like"/>
</dbReference>
<proteinExistence type="inferred from homology"/>
<evidence type="ECO:0000313" key="10">
    <source>
        <dbReference type="EMBL" id="EPY26958.1"/>
    </source>
</evidence>
<name>S9UCF2_9TRYP</name>
<dbReference type="InterPro" id="IPR012724">
    <property type="entry name" value="DnaJ"/>
</dbReference>
<evidence type="ECO:0000313" key="11">
    <source>
        <dbReference type="EMBL" id="EPY28497.1"/>
    </source>
</evidence>
<accession>S9UCF2</accession>
<evidence type="ECO:0000313" key="13">
    <source>
        <dbReference type="EMBL" id="EPY31570.1"/>
    </source>
</evidence>
<dbReference type="InterPro" id="IPR002939">
    <property type="entry name" value="DnaJ_C"/>
</dbReference>
<evidence type="ECO:0000256" key="2">
    <source>
        <dbReference type="ARBA" id="ARBA00022737"/>
    </source>
</evidence>
<organism evidence="11 14">
    <name type="scientific">Strigomonas culicis</name>
    <dbReference type="NCBI Taxonomy" id="28005"/>
    <lineage>
        <taxon>Eukaryota</taxon>
        <taxon>Discoba</taxon>
        <taxon>Euglenozoa</taxon>
        <taxon>Kinetoplastea</taxon>
        <taxon>Metakinetoplastina</taxon>
        <taxon>Trypanosomatida</taxon>
        <taxon>Trypanosomatidae</taxon>
        <taxon>Strigomonadinae</taxon>
        <taxon>Strigomonas</taxon>
    </lineage>
</organism>
<dbReference type="Pfam" id="PF00684">
    <property type="entry name" value="DnaJ_CXXCXGXG"/>
    <property type="match status" value="1"/>
</dbReference>
<sequence length="398" mass="43894">MVKETKFYDTLGVTPTASEDEIKRAYRKLALKYHPDKNAGDASAQEKFKEVSVAYEILSDPEKRRMYDQFGEKGAGMEGGIDPTDIFANFFGGGGRPRGEPKPKDIVHELPVALEAFYCGKTVKLAITRDRLCSKCEGTGSKVPGADIKCRECNGRGVRMITRQVGPGFIQQMQVACPSCQGKGTTLKEEDKCEGCKGQQTMKEKKIFEVVVEKGTHRGDSVTFRGDGDQIPGIKASGDIIIIFDQKPNPVFTRKGNHLFLERTISLSEALTGFAINITHLDGRHLTIKPRAGSVIDPANFYSVSREGMPVPHTGGVEKGDLVFKFRVVFPQTIDSSAVADLRRVLGHVQPEPVSEDAEENFLDRTTIDLEKESKRNAYADDDDDERPRGQTATCAQQ</sequence>
<feature type="compositionally biased region" description="Basic and acidic residues" evidence="6">
    <location>
        <begin position="362"/>
        <end position="379"/>
    </location>
</feature>
<dbReference type="PROSITE" id="PS00636">
    <property type="entry name" value="DNAJ_1"/>
    <property type="match status" value="1"/>
</dbReference>
<reference evidence="11" key="2">
    <citation type="submission" date="2013-03" db="EMBL/GenBank/DDBJ databases">
        <authorList>
            <person name="Motta M.C.M."/>
            <person name="Martins A.C.A."/>
            <person name="Preta C.M.C.C."/>
            <person name="Silva R."/>
            <person name="de Souza S.S."/>
            <person name="Klein C.C."/>
            <person name="de Almeida L.G.P."/>
            <person name="Cunha O.L."/>
            <person name="Colabardini A.C."/>
            <person name="Lima B.A."/>
            <person name="Machado C.R."/>
            <person name="Soares C.M.A."/>
            <person name="de Menezes C.B.A."/>
            <person name="Bartolomeu D.C."/>
            <person name="Grisard E.C."/>
            <person name="Fantinatti-Garboggini F."/>
            <person name="Rodrigues-Luiz G.F."/>
            <person name="Wagner G."/>
            <person name="Goldman G.H."/>
            <person name="Fietto J.L.R."/>
            <person name="Ciapina L.P."/>
            <person name="Brocchi M."/>
            <person name="Elias M.C."/>
            <person name="Goldman M.H.S."/>
            <person name="Sagot M.-F."/>
            <person name="Pereira M."/>
            <person name="Stoco P.H."/>
            <person name="Teixeira S.M.R."/>
            <person name="de Mendonca-Neto R.P."/>
            <person name="Maciel T.E.F."/>
            <person name="Mendes T.A.O."/>
            <person name="Urmenyi T.P."/>
            <person name="Teixeira M.M.G."/>
            <person name="de Camargo E.F.P."/>
            <person name="de Sousa W."/>
            <person name="Schenkman S."/>
            <person name="de Vasconcelos A.T.R."/>
        </authorList>
    </citation>
    <scope>NUCLEOTIDE SEQUENCE</scope>
</reference>
<protein>
    <submittedName>
        <fullName evidence="11">DnaJ like protein subfamily A member 2</fullName>
    </submittedName>
</protein>
<dbReference type="EMBL" id="ATMH01005993">
    <property type="protein sequence ID" value="EPY26958.1"/>
    <property type="molecule type" value="Genomic_DNA"/>
</dbReference>
<dbReference type="InterPro" id="IPR001623">
    <property type="entry name" value="DnaJ_domain"/>
</dbReference>
<dbReference type="GO" id="GO:0006457">
    <property type="term" value="P:protein folding"/>
    <property type="evidence" value="ECO:0007669"/>
    <property type="project" value="InterPro"/>
</dbReference>
<dbReference type="Gene3D" id="1.10.287.110">
    <property type="entry name" value="DnaJ domain"/>
    <property type="match status" value="1"/>
</dbReference>
<evidence type="ECO:0000259" key="8">
    <source>
        <dbReference type="PROSITE" id="PS51188"/>
    </source>
</evidence>
<dbReference type="Gene3D" id="2.60.260.20">
    <property type="entry name" value="Urease metallochaperone UreE, N-terminal domain"/>
    <property type="match status" value="2"/>
</dbReference>
<dbReference type="AlphaFoldDB" id="S9UCF2"/>
<dbReference type="GO" id="GO:0005524">
    <property type="term" value="F:ATP binding"/>
    <property type="evidence" value="ECO:0007669"/>
    <property type="project" value="InterPro"/>
</dbReference>
<dbReference type="PRINTS" id="PR00625">
    <property type="entry name" value="JDOMAIN"/>
</dbReference>
<dbReference type="Pfam" id="PF00226">
    <property type="entry name" value="DnaJ"/>
    <property type="match status" value="1"/>
</dbReference>
<dbReference type="GO" id="GO:0008270">
    <property type="term" value="F:zinc ion binding"/>
    <property type="evidence" value="ECO:0007669"/>
    <property type="project" value="UniProtKB-KW"/>
</dbReference>
<dbReference type="FunFam" id="2.60.260.20:FF:000033">
    <property type="entry name" value="DnaJ family protein"/>
    <property type="match status" value="1"/>
</dbReference>
<dbReference type="InterPro" id="IPR018253">
    <property type="entry name" value="DnaJ_domain_CS"/>
</dbReference>
<dbReference type="PROSITE" id="PS51188">
    <property type="entry name" value="ZF_CR"/>
    <property type="match status" value="1"/>
</dbReference>
<evidence type="ECO:0000313" key="9">
    <source>
        <dbReference type="EMBL" id="EPY23084.1"/>
    </source>
</evidence>
<dbReference type="Proteomes" id="UP000015354">
    <property type="component" value="Unassembled WGS sequence"/>
</dbReference>
<evidence type="ECO:0000256" key="3">
    <source>
        <dbReference type="ARBA" id="ARBA00022771"/>
    </source>
</evidence>
<dbReference type="CDD" id="cd10719">
    <property type="entry name" value="DnaJ_zf"/>
    <property type="match status" value="1"/>
</dbReference>
<dbReference type="InterPro" id="IPR008971">
    <property type="entry name" value="HSP40/DnaJ_pept-bd"/>
</dbReference>
<feature type="domain" description="CR-type" evidence="8">
    <location>
        <begin position="120"/>
        <end position="205"/>
    </location>
</feature>
<dbReference type="EMBL" id="ATMH01007876">
    <property type="protein sequence ID" value="EPY23084.1"/>
    <property type="molecule type" value="Genomic_DNA"/>
</dbReference>
<dbReference type="InterPro" id="IPR036869">
    <property type="entry name" value="J_dom_sf"/>
</dbReference>
<dbReference type="PANTHER" id="PTHR43888">
    <property type="entry name" value="DNAJ-LIKE-2, ISOFORM A-RELATED"/>
    <property type="match status" value="1"/>
</dbReference>
<dbReference type="OrthoDB" id="550424at2759"/>
<dbReference type="EMBL" id="ATMH01003389">
    <property type="protein sequence ID" value="EPY31570.1"/>
    <property type="molecule type" value="Genomic_DNA"/>
</dbReference>
<keyword evidence="1 5" id="KW-0479">Metal-binding</keyword>
<dbReference type="SUPFAM" id="SSF46565">
    <property type="entry name" value="Chaperone J-domain"/>
    <property type="match status" value="1"/>
</dbReference>
<dbReference type="InterPro" id="IPR001305">
    <property type="entry name" value="HSP_DnaJ_Cys-rich_dom"/>
</dbReference>
<feature type="domain" description="J" evidence="7">
    <location>
        <begin position="6"/>
        <end position="71"/>
    </location>
</feature>
<feature type="zinc finger region" description="CR-type" evidence="5">
    <location>
        <begin position="120"/>
        <end position="205"/>
    </location>
</feature>
<dbReference type="GO" id="GO:0051082">
    <property type="term" value="F:unfolded protein binding"/>
    <property type="evidence" value="ECO:0007669"/>
    <property type="project" value="InterPro"/>
</dbReference>